<dbReference type="Gene3D" id="3.20.160.10">
    <property type="entry name" value="vpa0580 domain like"/>
    <property type="match status" value="1"/>
</dbReference>
<organism evidence="1 2">
    <name type="scientific">Stutzerimonas stutzeri</name>
    <name type="common">Pseudomonas stutzeri</name>
    <dbReference type="NCBI Taxonomy" id="316"/>
    <lineage>
        <taxon>Bacteria</taxon>
        <taxon>Pseudomonadati</taxon>
        <taxon>Pseudomonadota</taxon>
        <taxon>Gammaproteobacteria</taxon>
        <taxon>Pseudomonadales</taxon>
        <taxon>Pseudomonadaceae</taxon>
        <taxon>Stutzerimonas</taxon>
    </lineage>
</organism>
<gene>
    <name evidence="1" type="ORF">UIB01_16495</name>
</gene>
<dbReference type="InterPro" id="IPR014984">
    <property type="entry name" value="HopJ"/>
</dbReference>
<proteinExistence type="predicted"/>
<dbReference type="PATRIC" id="fig|316.97.peg.3301"/>
<evidence type="ECO:0000313" key="2">
    <source>
        <dbReference type="Proteomes" id="UP000025238"/>
    </source>
</evidence>
<dbReference type="KEGG" id="pstu:UIB01_16495"/>
<dbReference type="AlphaFoldDB" id="A0A023WV35"/>
<dbReference type="EMBL" id="CP007509">
    <property type="protein sequence ID" value="AHY43988.1"/>
    <property type="molecule type" value="Genomic_DNA"/>
</dbReference>
<reference evidence="1 2" key="1">
    <citation type="submission" date="2014-03" db="EMBL/GenBank/DDBJ databases">
        <title>Complete genome sequence of Pseudomonas stutzeri 19SMN4.</title>
        <authorList>
            <person name="Brunet-Galmes I."/>
            <person name="Nogales B."/>
            <person name="Busquets A."/>
            <person name="Pena A."/>
            <person name="Gomila M."/>
            <person name="Garcia-Valdes E."/>
            <person name="Lalucat J."/>
            <person name="Bennasar A."/>
            <person name="Bosch R."/>
        </authorList>
    </citation>
    <scope>NUCLEOTIDE SEQUENCE [LARGE SCALE GENOMIC DNA]</scope>
    <source>
        <strain evidence="1 2">19SMN4</strain>
    </source>
</reference>
<protein>
    <submittedName>
        <fullName evidence="1">HopJ type III effector protein</fullName>
    </submittedName>
</protein>
<sequence>MKDLKDFRASLRNRNHAFSETLAFIEGAYDYQPSRFVNGTLENAAGENEGSCKTLGLALLEGFSTEEALLAFGEHYQAVLANPNGSDHRNIRALMETGLPGVRFDTQPIKRKQ</sequence>
<dbReference type="OrthoDB" id="9790826at2"/>
<dbReference type="InterPro" id="IPR038604">
    <property type="entry name" value="HopJ_sf"/>
</dbReference>
<evidence type="ECO:0000313" key="1">
    <source>
        <dbReference type="EMBL" id="AHY43988.1"/>
    </source>
</evidence>
<name>A0A023WV35_STUST</name>
<accession>A0A023WV35</accession>
<dbReference type="Pfam" id="PF08888">
    <property type="entry name" value="HopJ"/>
    <property type="match status" value="1"/>
</dbReference>
<dbReference type="Proteomes" id="UP000025238">
    <property type="component" value="Chromosome"/>
</dbReference>